<dbReference type="Proteomes" id="UP000185622">
    <property type="component" value="Chromosome"/>
</dbReference>
<feature type="domain" description="GFO/IDH/MocA-like oxidoreductase" evidence="2">
    <location>
        <begin position="148"/>
        <end position="279"/>
    </location>
</feature>
<dbReference type="Pfam" id="PF22725">
    <property type="entry name" value="GFO_IDH_MocA_C3"/>
    <property type="match status" value="1"/>
</dbReference>
<evidence type="ECO:0000259" key="2">
    <source>
        <dbReference type="Pfam" id="PF22725"/>
    </source>
</evidence>
<dbReference type="InterPro" id="IPR036291">
    <property type="entry name" value="NAD(P)-bd_dom_sf"/>
</dbReference>
<organism evidence="3 4">
    <name type="scientific">Thioclava nitratireducens</name>
    <dbReference type="NCBI Taxonomy" id="1915078"/>
    <lineage>
        <taxon>Bacteria</taxon>
        <taxon>Pseudomonadati</taxon>
        <taxon>Pseudomonadota</taxon>
        <taxon>Alphaproteobacteria</taxon>
        <taxon>Rhodobacterales</taxon>
        <taxon>Paracoccaceae</taxon>
        <taxon>Thioclava</taxon>
    </lineage>
</organism>
<dbReference type="Gene3D" id="3.40.50.720">
    <property type="entry name" value="NAD(P)-binding Rossmann-like Domain"/>
    <property type="match status" value="1"/>
</dbReference>
<name>A0ABM6IEV5_9RHOB</name>
<dbReference type="EMBL" id="CP019437">
    <property type="protein sequence ID" value="AQS47272.1"/>
    <property type="molecule type" value="Genomic_DNA"/>
</dbReference>
<dbReference type="Gene3D" id="3.30.360.10">
    <property type="entry name" value="Dihydrodipicolinate Reductase, domain 2"/>
    <property type="match status" value="1"/>
</dbReference>
<feature type="domain" description="Gfo/Idh/MocA-like oxidoreductase N-terminal" evidence="1">
    <location>
        <begin position="11"/>
        <end position="137"/>
    </location>
</feature>
<keyword evidence="4" id="KW-1185">Reference proteome</keyword>
<dbReference type="RefSeq" id="WP_075777154.1">
    <property type="nucleotide sequence ID" value="NZ_CP019437.1"/>
</dbReference>
<protein>
    <submittedName>
        <fullName evidence="3">Oxidoreductase</fullName>
    </submittedName>
</protein>
<dbReference type="PANTHER" id="PTHR43708:SF3">
    <property type="entry name" value="OXIDOREDUCTASE"/>
    <property type="match status" value="1"/>
</dbReference>
<accession>A0ABM6IEV5</accession>
<gene>
    <name evidence="3" type="ORF">BMG03_05280</name>
</gene>
<evidence type="ECO:0000259" key="1">
    <source>
        <dbReference type="Pfam" id="PF01408"/>
    </source>
</evidence>
<proteinExistence type="predicted"/>
<evidence type="ECO:0000313" key="3">
    <source>
        <dbReference type="EMBL" id="AQS47272.1"/>
    </source>
</evidence>
<dbReference type="SUPFAM" id="SSF55347">
    <property type="entry name" value="Glyceraldehyde-3-phosphate dehydrogenase-like, C-terminal domain"/>
    <property type="match status" value="1"/>
</dbReference>
<evidence type="ECO:0000313" key="4">
    <source>
        <dbReference type="Proteomes" id="UP000185622"/>
    </source>
</evidence>
<sequence>MSETNGHRKLRLGMVGGGEGAFIGGVHRIAARLDDRFELVAGALASEAARAHRSAAALGLDPKRSYADFEVMAREEAARPDGIEAVSIVTPNHMHAPVATAFLRAGIHVICDKPMTRKLEEAEALAEEVRASNALFVLTHNYTGYAMVRQARAMVEAGKLGRIRVVQVEYPQDWLTEPVETDGTKQAVWRTDPARAGAAGSLGDIGTHAMNLASFVSCLEPREVCAELTSFVAGRAVDDDVQMLIRYESGAKGMLWASQVSPGNENGLKLRVYGETAGLEWLQTAPDSLRVSPFGEPPYLLSRGGPGLTPEVAEMGRVPAGHPEGFLEAFGNIYSAAADAILAHERGEPRPLGLLPGVADGLAGMRFISAALRSSQAGGVWTAL</sequence>
<reference evidence="3 4" key="1">
    <citation type="submission" date="2017-01" db="EMBL/GenBank/DDBJ databases">
        <title>The complete genome sequence of a sulfur-oxidizing marine bacterium Thioclava sp. 25B10_4T.</title>
        <authorList>
            <person name="Liu Y."/>
            <person name="Lai Q."/>
            <person name="Shao Z."/>
        </authorList>
    </citation>
    <scope>NUCLEOTIDE SEQUENCE [LARGE SCALE GENOMIC DNA]</scope>
    <source>
        <strain evidence="3 4">25B10_4</strain>
    </source>
</reference>
<dbReference type="PANTHER" id="PTHR43708">
    <property type="entry name" value="CONSERVED EXPRESSED OXIDOREDUCTASE (EUROFUNG)"/>
    <property type="match status" value="1"/>
</dbReference>
<dbReference type="InterPro" id="IPR000683">
    <property type="entry name" value="Gfo/Idh/MocA-like_OxRdtase_N"/>
</dbReference>
<dbReference type="InterPro" id="IPR055170">
    <property type="entry name" value="GFO_IDH_MocA-like_dom"/>
</dbReference>
<dbReference type="Pfam" id="PF01408">
    <property type="entry name" value="GFO_IDH_MocA"/>
    <property type="match status" value="1"/>
</dbReference>
<dbReference type="InterPro" id="IPR051317">
    <property type="entry name" value="Gfo/Idh/MocA_oxidoreduct"/>
</dbReference>
<dbReference type="SUPFAM" id="SSF51735">
    <property type="entry name" value="NAD(P)-binding Rossmann-fold domains"/>
    <property type="match status" value="1"/>
</dbReference>